<protein>
    <submittedName>
        <fullName evidence="1">Uncharacterized protein</fullName>
    </submittedName>
</protein>
<gene>
    <name evidence="1" type="ordered locus">BB_J0058</name>
</gene>
<keyword evidence="1" id="KW-0614">Plasmid</keyword>
<evidence type="ECO:0000313" key="2">
    <source>
        <dbReference type="Proteomes" id="UP000001807"/>
    </source>
</evidence>
<organism evidence="1 2">
    <name type="scientific">Borreliella burgdorferi (strain ATCC 35210 / DSM 4680 / CIP 102532 / B31)</name>
    <name type="common">Borrelia burgdorferi</name>
    <dbReference type="NCBI Taxonomy" id="224326"/>
    <lineage>
        <taxon>Bacteria</taxon>
        <taxon>Pseudomonadati</taxon>
        <taxon>Spirochaetota</taxon>
        <taxon>Spirochaetia</taxon>
        <taxon>Spirochaetales</taxon>
        <taxon>Borreliaceae</taxon>
        <taxon>Borreliella</taxon>
    </lineage>
</organism>
<reference evidence="1 2" key="1">
    <citation type="journal article" date="1997" name="Nature">
        <title>Genomic sequence of a Lyme disease spirochaete, Borrelia burgdorferi.</title>
        <authorList>
            <person name="Fraser C.M."/>
            <person name="Casjens S."/>
            <person name="Huang W.M."/>
            <person name="Sutton G.G."/>
            <person name="Clayton R."/>
            <person name="Lathigra R."/>
            <person name="White O."/>
            <person name="Ketchum K.A."/>
            <person name="Dodson R."/>
            <person name="Hickey E.K."/>
            <person name="Gwinn M."/>
            <person name="Dougherty B."/>
            <person name="Tomb J.F."/>
            <person name="Fleischmann R.D."/>
            <person name="Richardson D."/>
            <person name="Peterson J."/>
            <person name="Kerlavage A.R."/>
            <person name="Quackenbush J."/>
            <person name="Salzberg S."/>
            <person name="Hanson M."/>
            <person name="van Vugt R."/>
            <person name="Palmer N."/>
            <person name="Adams M.D."/>
            <person name="Gocayne J."/>
            <person name="Weidman J."/>
            <person name="Utterback T."/>
            <person name="Watthey L."/>
            <person name="McDonald L."/>
            <person name="Artiach P."/>
            <person name="Bowman C."/>
            <person name="Garland S."/>
            <person name="Fuji C."/>
            <person name="Cotton M.D."/>
            <person name="Horst K."/>
            <person name="Roberts K."/>
            <person name="Hatch B."/>
            <person name="Smith H.O."/>
            <person name="Venter J.C."/>
        </authorList>
    </citation>
    <scope>NUCLEOTIDE SEQUENCE [LARGE SCALE GENOMIC DNA]</scope>
    <source>
        <strain evidence="2">ATCC 35210 / DSM 4680 / CIP 102532 / B31</strain>
    </source>
</reference>
<keyword evidence="2" id="KW-1185">Reference proteome</keyword>
<dbReference type="Proteomes" id="UP000001807">
    <property type="component" value="Plasmid lp38"/>
</dbReference>
<dbReference type="EMBL" id="AE000787">
    <property type="protein sequence ID" value="AET25407.1"/>
    <property type="molecule type" value="Genomic_DNA"/>
</dbReference>
<dbReference type="HOGENOM" id="CLU_3096238_0_0_12"/>
<dbReference type="AlphaFoldDB" id="G5IXH4"/>
<geneLocation type="plasmid" evidence="1 2">
    <name>lp38</name>
</geneLocation>
<dbReference type="EnsemblBacteria" id="AET25407">
    <property type="protein sequence ID" value="AET25407"/>
    <property type="gene ID" value="BB_J0058"/>
</dbReference>
<evidence type="ECO:0000313" key="1">
    <source>
        <dbReference type="EMBL" id="AET25407.1"/>
    </source>
</evidence>
<proteinExistence type="predicted"/>
<accession>G5IXH4</accession>
<dbReference type="OrthoDB" id="9985021at2"/>
<name>G5IXH4_BORBU</name>
<sequence length="51" mass="6505">MKYFILSLYSVQECNIVYHKNKKYNPKKERWKYLFLCFMRSKIYKKDFLLN</sequence>
<dbReference type="KEGG" id="bbu:BB_J0058"/>